<dbReference type="InterPro" id="IPR050498">
    <property type="entry name" value="Ycf3"/>
</dbReference>
<evidence type="ECO:0000313" key="3">
    <source>
        <dbReference type="EMBL" id="GAH26338.1"/>
    </source>
</evidence>
<evidence type="ECO:0000256" key="2">
    <source>
        <dbReference type="ARBA" id="ARBA00022803"/>
    </source>
</evidence>
<feature type="non-terminal residue" evidence="3">
    <location>
        <position position="1"/>
    </location>
</feature>
<gene>
    <name evidence="3" type="ORF">S03H2_09756</name>
</gene>
<dbReference type="PROSITE" id="PS50293">
    <property type="entry name" value="TPR_REGION"/>
    <property type="match status" value="1"/>
</dbReference>
<dbReference type="PANTHER" id="PTHR44858">
    <property type="entry name" value="TETRATRICOPEPTIDE REPEAT PROTEIN 6"/>
    <property type="match status" value="1"/>
</dbReference>
<sequence length="281" mass="32026">IDLVYTSSNYDYWMKKVEVPLVRGIMVRGRVAGGIKRSANLIAQVKYDNGKSSIFCSFPNETVGYWEDLSIEDLYEKAERYALARGWKTKKMWISGIGVNTGRPRGMPYLEKYGLIEVERGQNGLPDSPDPQLETAPLFLARGNYFRAKNEIRKAVAAYELAALLDPANAWIRSDLGYMYQKTGEIDKAIKEYQEAIGLEPDVAWFYFALGELYRKEKSDDLAIEYLEKSVELDPSGVWAHVGLGAIYRHRKKDKEAYEHFKAGSRFGTHSRYSNYALKGV</sequence>
<dbReference type="Gene3D" id="1.25.40.10">
    <property type="entry name" value="Tetratricopeptide repeat domain"/>
    <property type="match status" value="1"/>
</dbReference>
<organism evidence="3">
    <name type="scientific">marine sediment metagenome</name>
    <dbReference type="NCBI Taxonomy" id="412755"/>
    <lineage>
        <taxon>unclassified sequences</taxon>
        <taxon>metagenomes</taxon>
        <taxon>ecological metagenomes</taxon>
    </lineage>
</organism>
<dbReference type="SUPFAM" id="SSF48452">
    <property type="entry name" value="TPR-like"/>
    <property type="match status" value="1"/>
</dbReference>
<accession>X1FZZ1</accession>
<dbReference type="PROSITE" id="PS50005">
    <property type="entry name" value="TPR"/>
    <property type="match status" value="3"/>
</dbReference>
<reference evidence="3" key="1">
    <citation type="journal article" date="2014" name="Front. Microbiol.">
        <title>High frequency of phylogenetically diverse reductive dehalogenase-homologous genes in deep subseafloor sedimentary metagenomes.</title>
        <authorList>
            <person name="Kawai M."/>
            <person name="Futagami T."/>
            <person name="Toyoda A."/>
            <person name="Takaki Y."/>
            <person name="Nishi S."/>
            <person name="Hori S."/>
            <person name="Arai W."/>
            <person name="Tsubouchi T."/>
            <person name="Morono Y."/>
            <person name="Uchiyama I."/>
            <person name="Ito T."/>
            <person name="Fujiyama A."/>
            <person name="Inagaki F."/>
            <person name="Takami H."/>
        </authorList>
    </citation>
    <scope>NUCLEOTIDE SEQUENCE</scope>
    <source>
        <strain evidence="3">Expedition CK06-06</strain>
    </source>
</reference>
<dbReference type="PANTHER" id="PTHR44858:SF1">
    <property type="entry name" value="UDP-N-ACETYLGLUCOSAMINE--PEPTIDE N-ACETYLGLUCOSAMINYLTRANSFERASE SPINDLY-RELATED"/>
    <property type="match status" value="1"/>
</dbReference>
<comment type="caution">
    <text evidence="3">The sequence shown here is derived from an EMBL/GenBank/DDBJ whole genome shotgun (WGS) entry which is preliminary data.</text>
</comment>
<keyword evidence="1" id="KW-0677">Repeat</keyword>
<dbReference type="AlphaFoldDB" id="X1FZZ1"/>
<dbReference type="EMBL" id="BARU01005074">
    <property type="protein sequence ID" value="GAH26338.1"/>
    <property type="molecule type" value="Genomic_DNA"/>
</dbReference>
<dbReference type="InterPro" id="IPR019734">
    <property type="entry name" value="TPR_rpt"/>
</dbReference>
<dbReference type="Pfam" id="PF13414">
    <property type="entry name" value="TPR_11"/>
    <property type="match status" value="1"/>
</dbReference>
<keyword evidence="2" id="KW-0802">TPR repeat</keyword>
<evidence type="ECO:0000256" key="1">
    <source>
        <dbReference type="ARBA" id="ARBA00022737"/>
    </source>
</evidence>
<dbReference type="InterPro" id="IPR011990">
    <property type="entry name" value="TPR-like_helical_dom_sf"/>
</dbReference>
<dbReference type="SMART" id="SM00028">
    <property type="entry name" value="TPR"/>
    <property type="match status" value="4"/>
</dbReference>
<name>X1FZZ1_9ZZZZ</name>
<proteinExistence type="predicted"/>
<protein>
    <submittedName>
        <fullName evidence="3">Uncharacterized protein</fullName>
    </submittedName>
</protein>